<dbReference type="CDD" id="cd03376">
    <property type="entry name" value="TPP_PFOR_porB_like"/>
    <property type="match status" value="1"/>
</dbReference>
<dbReference type="Pfam" id="PF02775">
    <property type="entry name" value="TPP_enzyme_C"/>
    <property type="match status" value="1"/>
</dbReference>
<evidence type="ECO:0000313" key="3">
    <source>
        <dbReference type="EMBL" id="BCK85432.1"/>
    </source>
</evidence>
<keyword evidence="1" id="KW-0560">Oxidoreductase</keyword>
<evidence type="ECO:0000259" key="2">
    <source>
        <dbReference type="Pfam" id="PF02775"/>
    </source>
</evidence>
<dbReference type="GO" id="GO:0016491">
    <property type="term" value="F:oxidoreductase activity"/>
    <property type="evidence" value="ECO:0007669"/>
    <property type="project" value="UniProtKB-KW"/>
</dbReference>
<dbReference type="PANTHER" id="PTHR42897:SF1">
    <property type="entry name" value="2-OXOACID OXIDOREDUCTASE (FERREDOXIN)"/>
    <property type="match status" value="1"/>
</dbReference>
<dbReference type="EMBL" id="AP023420">
    <property type="protein sequence ID" value="BCK85432.1"/>
    <property type="molecule type" value="Genomic_DNA"/>
</dbReference>
<feature type="domain" description="Thiamine pyrophosphate enzyme TPP-binding" evidence="2">
    <location>
        <begin position="77"/>
        <end position="210"/>
    </location>
</feature>
<dbReference type="KEGG" id="pfaa:MM59RIKEN_27510"/>
<organism evidence="3 4">
    <name type="scientific">Pusillibacter faecalis</name>
    <dbReference type="NCBI Taxonomy" id="2714358"/>
    <lineage>
        <taxon>Bacteria</taxon>
        <taxon>Bacillati</taxon>
        <taxon>Bacillota</taxon>
        <taxon>Clostridia</taxon>
        <taxon>Eubacteriales</taxon>
        <taxon>Oscillospiraceae</taxon>
        <taxon>Pusillibacter</taxon>
    </lineage>
</organism>
<sequence length="297" mass="32437">MAIVFKDLPDEELVYGQKSCQGCGALLAGRLTMKVLGKKTVLATPACCFAATTSVYPESAIFVNNVVTAFPALASTLSGMAVAGEAMGWDEDITYLGIGGDGGTVDIGLQALSGAAERNENILYICYDNEAYMNTGVQRSGATPYGASTTTTPAGICSKGCDNAFKKSLFEIMAAHRIPYVATASTSYPKDFMEKVAKAKAMKGTKVIHIMAPCPTGWGYPAEKTIEIGKMAVECGLWYLAEYENGRYIIQEPKQFKPIEDYLKAQKRFKHLKAEDYERIRGYRDAEWDRLRRLASM</sequence>
<gene>
    <name evidence="3" type="ORF">MM59RIKEN_27510</name>
</gene>
<dbReference type="Gene3D" id="3.40.50.970">
    <property type="match status" value="2"/>
</dbReference>
<dbReference type="PANTHER" id="PTHR42897">
    <property type="entry name" value="PYRUVATE SYNTHASE SUBUNIT PORB"/>
    <property type="match status" value="1"/>
</dbReference>
<dbReference type="InterPro" id="IPR011766">
    <property type="entry name" value="TPP_enzyme_TPP-bd"/>
</dbReference>
<reference evidence="3" key="1">
    <citation type="submission" date="2020-09" db="EMBL/GenBank/DDBJ databases">
        <title>New species isolated from human feces.</title>
        <authorList>
            <person name="Kitahara M."/>
            <person name="Shigeno Y."/>
            <person name="Shime M."/>
            <person name="Matsumoto Y."/>
            <person name="Nakamura S."/>
            <person name="Motooka D."/>
            <person name="Fukuoka S."/>
            <person name="Nishikawa H."/>
            <person name="Benno Y."/>
        </authorList>
    </citation>
    <scope>NUCLEOTIDE SEQUENCE</scope>
    <source>
        <strain evidence="3">MM59</strain>
    </source>
</reference>
<dbReference type="SUPFAM" id="SSF52518">
    <property type="entry name" value="Thiamin diphosphate-binding fold (THDP-binding)"/>
    <property type="match status" value="1"/>
</dbReference>
<dbReference type="RefSeq" id="WP_187030567.1">
    <property type="nucleotide sequence ID" value="NZ_AP023420.1"/>
</dbReference>
<dbReference type="InterPro" id="IPR029061">
    <property type="entry name" value="THDP-binding"/>
</dbReference>
<dbReference type="InterPro" id="IPR051479">
    <property type="entry name" value="PorB-like"/>
</dbReference>
<dbReference type="Proteomes" id="UP000679848">
    <property type="component" value="Chromosome"/>
</dbReference>
<proteinExistence type="predicted"/>
<dbReference type="GO" id="GO:0030976">
    <property type="term" value="F:thiamine pyrophosphate binding"/>
    <property type="evidence" value="ECO:0007669"/>
    <property type="project" value="InterPro"/>
</dbReference>
<protein>
    <submittedName>
        <fullName evidence="3">Pyruvate ferredoxin oxidoreductase subunit beta</fullName>
    </submittedName>
</protein>
<keyword evidence="4" id="KW-1185">Reference proteome</keyword>
<name>A0A810QHE9_9FIRM</name>
<keyword evidence="3" id="KW-0670">Pyruvate</keyword>
<accession>A0A810QHE9</accession>
<evidence type="ECO:0000256" key="1">
    <source>
        <dbReference type="ARBA" id="ARBA00023002"/>
    </source>
</evidence>
<evidence type="ECO:0000313" key="4">
    <source>
        <dbReference type="Proteomes" id="UP000679848"/>
    </source>
</evidence>
<dbReference type="AlphaFoldDB" id="A0A810QHE9"/>